<gene>
    <name evidence="3" type="primary">Dana\GF21107</name>
    <name evidence="3" type="synonym">dana_GLEANR_4330</name>
    <name evidence="3" type="ORF">GF21107</name>
</gene>
<dbReference type="eggNOG" id="ENOG502TB5E">
    <property type="taxonomic scope" value="Eukaryota"/>
</dbReference>
<dbReference type="OrthoDB" id="6350321at2759"/>
<dbReference type="PANTHER" id="PTHR22667">
    <property type="entry name" value="AT01380P-RELATED"/>
    <property type="match status" value="1"/>
</dbReference>
<dbReference type="EMBL" id="CH902622">
    <property type="protein sequence ID" value="EDV34179.1"/>
    <property type="molecule type" value="Genomic_DNA"/>
</dbReference>
<sequence>MSEPNKFYDKDGFQIEERSSSIDMRSYMREDPQNPGEEDNGAQNETPAEGVSFEEDPSPVEAPKDSSVTGIPTKEGGILETVSMEADKEEPKQTPEDPRKLEETGKRQGSEESPKIPPKADCRDQDNLSESSYQEDSSRPHTLRSDAQLLLQELAFPAALNPLPLGKPISLQVGSFDNILNQLKISSNPSLAESTTIKIRLSDMLKNMERGTTEPERLDKLWAESLGPERTNLAENLLRMFRQNVKPSLLVVVENRQFRCHAIILQLVSTFFRRAPMGKSHVYHLPSSMVNARAFVAMYRWALEPVHEMSTNYLLQVLRAAQFFDCPEIVADIWNAMELVTRDPEKAVSLYQRGITLGLHLEDHLIGRMANIFLQFAASQEFRLLEAGPLKRLLSMGSLAVNSEMEVYMAAVVWLDHKWPERQCHATEIIKCVRFEQMPFLFLFSLVRRTDGPPVLRFLAGLPEIRKRALLTLEEIDIAASKFQGRCGNTSRNWIYDRRAPYHHGNTCRRIQFLGYDTFVKYLKWLQTAGPKHWRTVRSIQHPENRCCAARRTVF</sequence>
<dbReference type="GeneID" id="6503796"/>
<dbReference type="Pfam" id="PF00651">
    <property type="entry name" value="BTB"/>
    <property type="match status" value="1"/>
</dbReference>
<dbReference type="PANTHER" id="PTHR22667:SF0">
    <property type="entry name" value="AT01380P-RELATED"/>
    <property type="match status" value="1"/>
</dbReference>
<feature type="region of interest" description="Disordered" evidence="1">
    <location>
        <begin position="1"/>
        <end position="141"/>
    </location>
</feature>
<dbReference type="PhylomeDB" id="B3MQX4"/>
<feature type="compositionally biased region" description="Basic and acidic residues" evidence="1">
    <location>
        <begin position="85"/>
        <end position="126"/>
    </location>
</feature>
<dbReference type="SUPFAM" id="SSF54695">
    <property type="entry name" value="POZ domain"/>
    <property type="match status" value="1"/>
</dbReference>
<dbReference type="Gene3D" id="1.25.40.420">
    <property type="match status" value="1"/>
</dbReference>
<name>B3MQX4_DROAN</name>
<dbReference type="KEGG" id="dan:6503796"/>
<dbReference type="Proteomes" id="UP000007801">
    <property type="component" value="Unassembled WGS sequence"/>
</dbReference>
<evidence type="ECO:0000313" key="4">
    <source>
        <dbReference type="Proteomes" id="UP000007801"/>
    </source>
</evidence>
<dbReference type="InterPro" id="IPR000210">
    <property type="entry name" value="BTB/POZ_dom"/>
</dbReference>
<feature type="compositionally biased region" description="Basic and acidic residues" evidence="1">
    <location>
        <begin position="1"/>
        <end position="32"/>
    </location>
</feature>
<dbReference type="SMART" id="SM00875">
    <property type="entry name" value="BACK"/>
    <property type="match status" value="1"/>
</dbReference>
<evidence type="ECO:0000259" key="2">
    <source>
        <dbReference type="SMART" id="SM00875"/>
    </source>
</evidence>
<evidence type="ECO:0000256" key="1">
    <source>
        <dbReference type="SAM" id="MobiDB-lite"/>
    </source>
</evidence>
<organism evidence="3 4">
    <name type="scientific">Drosophila ananassae</name>
    <name type="common">Fruit fly</name>
    <dbReference type="NCBI Taxonomy" id="7217"/>
    <lineage>
        <taxon>Eukaryota</taxon>
        <taxon>Metazoa</taxon>
        <taxon>Ecdysozoa</taxon>
        <taxon>Arthropoda</taxon>
        <taxon>Hexapoda</taxon>
        <taxon>Insecta</taxon>
        <taxon>Pterygota</taxon>
        <taxon>Neoptera</taxon>
        <taxon>Endopterygota</taxon>
        <taxon>Diptera</taxon>
        <taxon>Brachycera</taxon>
        <taxon>Muscomorpha</taxon>
        <taxon>Ephydroidea</taxon>
        <taxon>Drosophilidae</taxon>
        <taxon>Drosophila</taxon>
        <taxon>Sophophora</taxon>
    </lineage>
</organism>
<dbReference type="OMA" id="FVAMYRW"/>
<protein>
    <recommendedName>
        <fullName evidence="2">BACK domain-containing protein</fullName>
    </recommendedName>
</protein>
<evidence type="ECO:0000313" key="3">
    <source>
        <dbReference type="EMBL" id="EDV34179.1"/>
    </source>
</evidence>
<accession>B3MQX4</accession>
<dbReference type="Pfam" id="PF07707">
    <property type="entry name" value="BACK"/>
    <property type="match status" value="1"/>
</dbReference>
<dbReference type="Gene3D" id="3.30.710.10">
    <property type="entry name" value="Potassium Channel Kv1.1, Chain A"/>
    <property type="match status" value="1"/>
</dbReference>
<feature type="domain" description="BACK" evidence="2">
    <location>
        <begin position="347"/>
        <end position="448"/>
    </location>
</feature>
<dbReference type="AlphaFoldDB" id="B3MQX4"/>
<dbReference type="STRING" id="7217.B3MQX4"/>
<dbReference type="InParanoid" id="B3MQX4"/>
<reference evidence="3 4" key="1">
    <citation type="journal article" date="2007" name="Nature">
        <title>Evolution of genes and genomes on the Drosophila phylogeny.</title>
        <authorList>
            <consortium name="Drosophila 12 Genomes Consortium"/>
            <person name="Clark A.G."/>
            <person name="Eisen M.B."/>
            <person name="Smith D.R."/>
            <person name="Bergman C.M."/>
            <person name="Oliver B."/>
            <person name="Markow T.A."/>
            <person name="Kaufman T.C."/>
            <person name="Kellis M."/>
            <person name="Gelbart W."/>
            <person name="Iyer V.N."/>
            <person name="Pollard D.A."/>
            <person name="Sackton T.B."/>
            <person name="Larracuente A.M."/>
            <person name="Singh N.D."/>
            <person name="Abad J.P."/>
            <person name="Abt D.N."/>
            <person name="Adryan B."/>
            <person name="Aguade M."/>
            <person name="Akashi H."/>
            <person name="Anderson W.W."/>
            <person name="Aquadro C.F."/>
            <person name="Ardell D.H."/>
            <person name="Arguello R."/>
            <person name="Artieri C.G."/>
            <person name="Barbash D.A."/>
            <person name="Barker D."/>
            <person name="Barsanti P."/>
            <person name="Batterham P."/>
            <person name="Batzoglou S."/>
            <person name="Begun D."/>
            <person name="Bhutkar A."/>
            <person name="Blanco E."/>
            <person name="Bosak S.A."/>
            <person name="Bradley R.K."/>
            <person name="Brand A.D."/>
            <person name="Brent M.R."/>
            <person name="Brooks A.N."/>
            <person name="Brown R.H."/>
            <person name="Butlin R.K."/>
            <person name="Caggese C."/>
            <person name="Calvi B.R."/>
            <person name="Bernardo de Carvalho A."/>
            <person name="Caspi A."/>
            <person name="Castrezana S."/>
            <person name="Celniker S.E."/>
            <person name="Chang J.L."/>
            <person name="Chapple C."/>
            <person name="Chatterji S."/>
            <person name="Chinwalla A."/>
            <person name="Civetta A."/>
            <person name="Clifton S.W."/>
            <person name="Comeron J.M."/>
            <person name="Costello J.C."/>
            <person name="Coyne J.A."/>
            <person name="Daub J."/>
            <person name="David R.G."/>
            <person name="Delcher A.L."/>
            <person name="Delehaunty K."/>
            <person name="Do C.B."/>
            <person name="Ebling H."/>
            <person name="Edwards K."/>
            <person name="Eickbush T."/>
            <person name="Evans J.D."/>
            <person name="Filipski A."/>
            <person name="Findeiss S."/>
            <person name="Freyhult E."/>
            <person name="Fulton L."/>
            <person name="Fulton R."/>
            <person name="Garcia A.C."/>
            <person name="Gardiner A."/>
            <person name="Garfield D.A."/>
            <person name="Garvin B.E."/>
            <person name="Gibson G."/>
            <person name="Gilbert D."/>
            <person name="Gnerre S."/>
            <person name="Godfrey J."/>
            <person name="Good R."/>
            <person name="Gotea V."/>
            <person name="Gravely B."/>
            <person name="Greenberg A.J."/>
            <person name="Griffiths-Jones S."/>
            <person name="Gross S."/>
            <person name="Guigo R."/>
            <person name="Gustafson E.A."/>
            <person name="Haerty W."/>
            <person name="Hahn M.W."/>
            <person name="Halligan D.L."/>
            <person name="Halpern A.L."/>
            <person name="Halter G.M."/>
            <person name="Han M.V."/>
            <person name="Heger A."/>
            <person name="Hillier L."/>
            <person name="Hinrichs A.S."/>
            <person name="Holmes I."/>
            <person name="Hoskins R.A."/>
            <person name="Hubisz M.J."/>
            <person name="Hultmark D."/>
            <person name="Huntley M.A."/>
            <person name="Jaffe D.B."/>
            <person name="Jagadeeshan S."/>
            <person name="Jeck W.R."/>
            <person name="Johnson J."/>
            <person name="Jones C.D."/>
            <person name="Jordan W.C."/>
            <person name="Karpen G.H."/>
            <person name="Kataoka E."/>
            <person name="Keightley P.D."/>
            <person name="Kheradpour P."/>
            <person name="Kirkness E.F."/>
            <person name="Koerich L.B."/>
            <person name="Kristiansen K."/>
            <person name="Kudrna D."/>
            <person name="Kulathinal R.J."/>
            <person name="Kumar S."/>
            <person name="Kwok R."/>
            <person name="Lander E."/>
            <person name="Langley C.H."/>
            <person name="Lapoint R."/>
            <person name="Lazzaro B.P."/>
            <person name="Lee S.J."/>
            <person name="Levesque L."/>
            <person name="Li R."/>
            <person name="Lin C.F."/>
            <person name="Lin M.F."/>
            <person name="Lindblad-Toh K."/>
            <person name="Llopart A."/>
            <person name="Long M."/>
            <person name="Low L."/>
            <person name="Lozovsky E."/>
            <person name="Lu J."/>
            <person name="Luo M."/>
            <person name="Machado C.A."/>
            <person name="Makalowski W."/>
            <person name="Marzo M."/>
            <person name="Matsuda M."/>
            <person name="Matzkin L."/>
            <person name="McAllister B."/>
            <person name="McBride C.S."/>
            <person name="McKernan B."/>
            <person name="McKernan K."/>
            <person name="Mendez-Lago M."/>
            <person name="Minx P."/>
            <person name="Mollenhauer M.U."/>
            <person name="Montooth K."/>
            <person name="Mount S.M."/>
            <person name="Mu X."/>
            <person name="Myers E."/>
            <person name="Negre B."/>
            <person name="Newfeld S."/>
            <person name="Nielsen R."/>
            <person name="Noor M.A."/>
            <person name="O'Grady P."/>
            <person name="Pachter L."/>
            <person name="Papaceit M."/>
            <person name="Parisi M.J."/>
            <person name="Parisi M."/>
            <person name="Parts L."/>
            <person name="Pedersen J.S."/>
            <person name="Pesole G."/>
            <person name="Phillippy A.M."/>
            <person name="Ponting C.P."/>
            <person name="Pop M."/>
            <person name="Porcelli D."/>
            <person name="Powell J.R."/>
            <person name="Prohaska S."/>
            <person name="Pruitt K."/>
            <person name="Puig M."/>
            <person name="Quesneville H."/>
            <person name="Ram K.R."/>
            <person name="Rand D."/>
            <person name="Rasmussen M.D."/>
            <person name="Reed L.K."/>
            <person name="Reenan R."/>
            <person name="Reily A."/>
            <person name="Remington K.A."/>
            <person name="Rieger T.T."/>
            <person name="Ritchie M.G."/>
            <person name="Robin C."/>
            <person name="Rogers Y.H."/>
            <person name="Rohde C."/>
            <person name="Rozas J."/>
            <person name="Rubenfield M.J."/>
            <person name="Ruiz A."/>
            <person name="Russo S."/>
            <person name="Salzberg S.L."/>
            <person name="Sanchez-Gracia A."/>
            <person name="Saranga D.J."/>
            <person name="Sato H."/>
            <person name="Schaeffer S.W."/>
            <person name="Schatz M.C."/>
            <person name="Schlenke T."/>
            <person name="Schwartz R."/>
            <person name="Segarra C."/>
            <person name="Singh R.S."/>
            <person name="Sirot L."/>
            <person name="Sirota M."/>
            <person name="Sisneros N.B."/>
            <person name="Smith C.D."/>
            <person name="Smith T.F."/>
            <person name="Spieth J."/>
            <person name="Stage D.E."/>
            <person name="Stark A."/>
            <person name="Stephan W."/>
            <person name="Strausberg R.L."/>
            <person name="Strempel S."/>
            <person name="Sturgill D."/>
            <person name="Sutton G."/>
            <person name="Sutton G.G."/>
            <person name="Tao W."/>
            <person name="Teichmann S."/>
            <person name="Tobari Y.N."/>
            <person name="Tomimura Y."/>
            <person name="Tsolas J.M."/>
            <person name="Valente V.L."/>
            <person name="Venter E."/>
            <person name="Venter J.C."/>
            <person name="Vicario S."/>
            <person name="Vieira F.G."/>
            <person name="Vilella A.J."/>
            <person name="Villasante A."/>
            <person name="Walenz B."/>
            <person name="Wang J."/>
            <person name="Wasserman M."/>
            <person name="Watts T."/>
            <person name="Wilson D."/>
            <person name="Wilson R.K."/>
            <person name="Wing R.A."/>
            <person name="Wolfner M.F."/>
            <person name="Wong A."/>
            <person name="Wong G.K."/>
            <person name="Wu C.I."/>
            <person name="Wu G."/>
            <person name="Yamamoto D."/>
            <person name="Yang H.P."/>
            <person name="Yang S.P."/>
            <person name="Yorke J.A."/>
            <person name="Yoshida K."/>
            <person name="Zdobnov E."/>
            <person name="Zhang P."/>
            <person name="Zhang Y."/>
            <person name="Zimin A.V."/>
            <person name="Baldwin J."/>
            <person name="Abdouelleil A."/>
            <person name="Abdulkadir J."/>
            <person name="Abebe A."/>
            <person name="Abera B."/>
            <person name="Abreu J."/>
            <person name="Acer S.C."/>
            <person name="Aftuck L."/>
            <person name="Alexander A."/>
            <person name="An P."/>
            <person name="Anderson E."/>
            <person name="Anderson S."/>
            <person name="Arachi H."/>
            <person name="Azer M."/>
            <person name="Bachantsang P."/>
            <person name="Barry A."/>
            <person name="Bayul T."/>
            <person name="Berlin A."/>
            <person name="Bessette D."/>
            <person name="Bloom T."/>
            <person name="Blye J."/>
            <person name="Boguslavskiy L."/>
            <person name="Bonnet C."/>
            <person name="Boukhgalter B."/>
            <person name="Bourzgui I."/>
            <person name="Brown A."/>
            <person name="Cahill P."/>
            <person name="Channer S."/>
            <person name="Cheshatsang Y."/>
            <person name="Chuda L."/>
            <person name="Citroen M."/>
            <person name="Collymore A."/>
            <person name="Cooke P."/>
            <person name="Costello M."/>
            <person name="D'Aco K."/>
            <person name="Daza R."/>
            <person name="De Haan G."/>
            <person name="DeGray S."/>
            <person name="DeMaso C."/>
            <person name="Dhargay N."/>
            <person name="Dooley K."/>
            <person name="Dooley E."/>
            <person name="Doricent M."/>
            <person name="Dorje P."/>
            <person name="Dorjee K."/>
            <person name="Dupes A."/>
            <person name="Elong R."/>
            <person name="Falk J."/>
            <person name="Farina A."/>
            <person name="Faro S."/>
            <person name="Ferguson D."/>
            <person name="Fisher S."/>
            <person name="Foley C.D."/>
            <person name="Franke A."/>
            <person name="Friedrich D."/>
            <person name="Gadbois L."/>
            <person name="Gearin G."/>
            <person name="Gearin C.R."/>
            <person name="Giannoukos G."/>
            <person name="Goode T."/>
            <person name="Graham J."/>
            <person name="Grandbois E."/>
            <person name="Grewal S."/>
            <person name="Gyaltsen K."/>
            <person name="Hafez N."/>
            <person name="Hagos B."/>
            <person name="Hall J."/>
            <person name="Henson C."/>
            <person name="Hollinger A."/>
            <person name="Honan T."/>
            <person name="Huard M.D."/>
            <person name="Hughes L."/>
            <person name="Hurhula B."/>
            <person name="Husby M.E."/>
            <person name="Kamat A."/>
            <person name="Kanga B."/>
            <person name="Kashin S."/>
            <person name="Khazanovich D."/>
            <person name="Kisner P."/>
            <person name="Lance K."/>
            <person name="Lara M."/>
            <person name="Lee W."/>
            <person name="Lennon N."/>
            <person name="Letendre F."/>
            <person name="LeVine R."/>
            <person name="Lipovsky A."/>
            <person name="Liu X."/>
            <person name="Liu J."/>
            <person name="Liu S."/>
            <person name="Lokyitsang T."/>
            <person name="Lokyitsang Y."/>
            <person name="Lubonja R."/>
            <person name="Lui A."/>
            <person name="MacDonald P."/>
            <person name="Magnisalis V."/>
            <person name="Maru K."/>
            <person name="Matthews C."/>
            <person name="McCusker W."/>
            <person name="McDonough S."/>
            <person name="Mehta T."/>
            <person name="Meldrim J."/>
            <person name="Meneus L."/>
            <person name="Mihai O."/>
            <person name="Mihalev A."/>
            <person name="Mihova T."/>
            <person name="Mittelman R."/>
            <person name="Mlenga V."/>
            <person name="Montmayeur A."/>
            <person name="Mulrain L."/>
            <person name="Navidi A."/>
            <person name="Naylor J."/>
            <person name="Negash T."/>
            <person name="Nguyen T."/>
            <person name="Nguyen N."/>
            <person name="Nicol R."/>
            <person name="Norbu C."/>
            <person name="Norbu N."/>
            <person name="Novod N."/>
            <person name="O'Neill B."/>
            <person name="Osman S."/>
            <person name="Markiewicz E."/>
            <person name="Oyono O.L."/>
            <person name="Patti C."/>
            <person name="Phunkhang P."/>
            <person name="Pierre F."/>
            <person name="Priest M."/>
            <person name="Raghuraman S."/>
            <person name="Rege F."/>
            <person name="Reyes R."/>
            <person name="Rise C."/>
            <person name="Rogov P."/>
            <person name="Ross K."/>
            <person name="Ryan E."/>
            <person name="Settipalli S."/>
            <person name="Shea T."/>
            <person name="Sherpa N."/>
            <person name="Shi L."/>
            <person name="Shih D."/>
            <person name="Sparrow T."/>
            <person name="Spaulding J."/>
            <person name="Stalker J."/>
            <person name="Stange-Thomann N."/>
            <person name="Stavropoulos S."/>
            <person name="Stone C."/>
            <person name="Strader C."/>
            <person name="Tesfaye S."/>
            <person name="Thomson T."/>
            <person name="Thoulutsang Y."/>
            <person name="Thoulutsang D."/>
            <person name="Topham K."/>
            <person name="Topping I."/>
            <person name="Tsamla T."/>
            <person name="Vassiliev H."/>
            <person name="Vo A."/>
            <person name="Wangchuk T."/>
            <person name="Wangdi T."/>
            <person name="Weiand M."/>
            <person name="Wilkinson J."/>
            <person name="Wilson A."/>
            <person name="Yadav S."/>
            <person name="Young G."/>
            <person name="Yu Q."/>
            <person name="Zembek L."/>
            <person name="Zhong D."/>
            <person name="Zimmer A."/>
            <person name="Zwirko Z."/>
            <person name="Jaffe D.B."/>
            <person name="Alvarez P."/>
            <person name="Brockman W."/>
            <person name="Butler J."/>
            <person name="Chin C."/>
            <person name="Gnerre S."/>
            <person name="Grabherr M."/>
            <person name="Kleber M."/>
            <person name="Mauceli E."/>
            <person name="MacCallum I."/>
        </authorList>
    </citation>
    <scope>NUCLEOTIDE SEQUENCE [LARGE SCALE GENOMIC DNA]</scope>
    <source>
        <strain evidence="4">Tucson 14024-0371.13</strain>
    </source>
</reference>
<proteinExistence type="predicted"/>
<dbReference type="Pfam" id="PF15881">
    <property type="entry name" value="DUF4734"/>
    <property type="match status" value="1"/>
</dbReference>
<dbReference type="CDD" id="cd18186">
    <property type="entry name" value="BTB_POZ_ZBTB_KLHL-like"/>
    <property type="match status" value="1"/>
</dbReference>
<dbReference type="HOGENOM" id="CLU_036126_0_0_1"/>
<dbReference type="InterPro" id="IPR031750">
    <property type="entry name" value="DUF4734"/>
</dbReference>
<dbReference type="InterPro" id="IPR011333">
    <property type="entry name" value="SKP1/BTB/POZ_sf"/>
</dbReference>
<keyword evidence="4" id="KW-1185">Reference proteome</keyword>
<dbReference type="InterPro" id="IPR011705">
    <property type="entry name" value="BACK"/>
</dbReference>